<accession>A0A9Q0PW47</accession>
<keyword evidence="2" id="KW-1185">Reference proteome</keyword>
<sequence length="151" mass="16772">MISGFVDLGFCGGVGGPCSMECGKGGWVNGICSIDGLVKATLFMEARALFDQFERKNSVAWRPEHSQTHICSADTRGFWRELKRIQAHIEKNRIDVDVALGTTSVDKFAECGNIERVSLFTRAANIDEQLKLSMIPYSPYKVVSRRSILPN</sequence>
<proteinExistence type="predicted"/>
<evidence type="ECO:0000313" key="1">
    <source>
        <dbReference type="EMBL" id="KAJ6695499.1"/>
    </source>
</evidence>
<evidence type="ECO:0000313" key="2">
    <source>
        <dbReference type="Proteomes" id="UP001151752"/>
    </source>
</evidence>
<dbReference type="Proteomes" id="UP001151752">
    <property type="component" value="Chromosome 3"/>
</dbReference>
<reference evidence="1" key="2">
    <citation type="journal article" date="2023" name="Int. J. Mol. Sci.">
        <title>De Novo Assembly and Annotation of 11 Diverse Shrub Willow (Salix) Genomes Reveals Novel Gene Organization in Sex-Linked Regions.</title>
        <authorList>
            <person name="Hyden B."/>
            <person name="Feng K."/>
            <person name="Yates T.B."/>
            <person name="Jawdy S."/>
            <person name="Cereghino C."/>
            <person name="Smart L.B."/>
            <person name="Muchero W."/>
        </authorList>
    </citation>
    <scope>NUCLEOTIDE SEQUENCE</scope>
    <source>
        <tissue evidence="1">Shoot tip</tissue>
    </source>
</reference>
<protein>
    <submittedName>
        <fullName evidence="1">Uncharacterized protein</fullName>
    </submittedName>
</protein>
<comment type="caution">
    <text evidence="1">The sequence shown here is derived from an EMBL/GenBank/DDBJ whole genome shotgun (WGS) entry which is preliminary data.</text>
</comment>
<reference evidence="1" key="1">
    <citation type="submission" date="2022-11" db="EMBL/GenBank/DDBJ databases">
        <authorList>
            <person name="Hyden B.L."/>
            <person name="Feng K."/>
            <person name="Yates T."/>
            <person name="Jawdy S."/>
            <person name="Smart L.B."/>
            <person name="Muchero W."/>
        </authorList>
    </citation>
    <scope>NUCLEOTIDE SEQUENCE</scope>
    <source>
        <tissue evidence="1">Shoot tip</tissue>
    </source>
</reference>
<organism evidence="1 2">
    <name type="scientific">Salix koriyanagi</name>
    <dbReference type="NCBI Taxonomy" id="2511006"/>
    <lineage>
        <taxon>Eukaryota</taxon>
        <taxon>Viridiplantae</taxon>
        <taxon>Streptophyta</taxon>
        <taxon>Embryophyta</taxon>
        <taxon>Tracheophyta</taxon>
        <taxon>Spermatophyta</taxon>
        <taxon>Magnoliopsida</taxon>
        <taxon>eudicotyledons</taxon>
        <taxon>Gunneridae</taxon>
        <taxon>Pentapetalae</taxon>
        <taxon>rosids</taxon>
        <taxon>fabids</taxon>
        <taxon>Malpighiales</taxon>
        <taxon>Salicaceae</taxon>
        <taxon>Saliceae</taxon>
        <taxon>Salix</taxon>
    </lineage>
</organism>
<dbReference type="EMBL" id="JAPFFM010000017">
    <property type="protein sequence ID" value="KAJ6695499.1"/>
    <property type="molecule type" value="Genomic_DNA"/>
</dbReference>
<gene>
    <name evidence="1" type="ORF">OIU74_014594</name>
</gene>
<name>A0A9Q0PW47_9ROSI</name>
<dbReference type="AlphaFoldDB" id="A0A9Q0PW47"/>